<dbReference type="RefSeq" id="WP_108779160.1">
    <property type="nucleotide sequence ID" value="NZ_CP029186.1"/>
</dbReference>
<feature type="domain" description="ER-bound oxygenase mpaB/mpaB'/Rubber oxygenase catalytic" evidence="1">
    <location>
        <begin position="48"/>
        <end position="211"/>
    </location>
</feature>
<dbReference type="EMBL" id="CP029186">
    <property type="protein sequence ID" value="AWH86437.1"/>
    <property type="molecule type" value="Genomic_DNA"/>
</dbReference>
<protein>
    <submittedName>
        <fullName evidence="2">DUF2236 domain-containing protein</fullName>
    </submittedName>
</protein>
<dbReference type="AlphaFoldDB" id="A0A2S1R1D7"/>
<accession>A0A2S1R1D7</accession>
<dbReference type="InterPro" id="IPR018713">
    <property type="entry name" value="MPAB/Lcp_cat_dom"/>
</dbReference>
<keyword evidence="3" id="KW-1185">Reference proteome</keyword>
<dbReference type="GO" id="GO:0016491">
    <property type="term" value="F:oxidoreductase activity"/>
    <property type="evidence" value="ECO:0007669"/>
    <property type="project" value="InterPro"/>
</dbReference>
<dbReference type="Proteomes" id="UP000244929">
    <property type="component" value="Chromosome"/>
</dbReference>
<evidence type="ECO:0000259" key="1">
    <source>
        <dbReference type="Pfam" id="PF09995"/>
    </source>
</evidence>
<dbReference type="KEGG" id="falb:HYN59_15570"/>
<name>A0A2S1R1D7_9FLAO</name>
<dbReference type="OrthoDB" id="5498485at2"/>
<organism evidence="2 3">
    <name type="scientific">Flavobacterium album</name>
    <dbReference type="NCBI Taxonomy" id="2175091"/>
    <lineage>
        <taxon>Bacteria</taxon>
        <taxon>Pseudomonadati</taxon>
        <taxon>Bacteroidota</taxon>
        <taxon>Flavobacteriia</taxon>
        <taxon>Flavobacteriales</taxon>
        <taxon>Flavobacteriaceae</taxon>
        <taxon>Flavobacterium</taxon>
    </lineage>
</organism>
<proteinExistence type="predicted"/>
<sequence>METEYFVQKDSIVRQIWGNSDNILFIFAGASAEFALNKAVDWLYFTGKLPADPLGRLFSTVSYARSIIFSDKQAALKAIDTIAAIHAAVEAKRGMGIPDWAYRDVLFMLIDYSVRSFEVLERKLNKDEKQEVFDVFYRVGDRMGLKGLPETFQEWQIMRLHHMDHDMQHSIYTDDLFRQYRKHLGLVRYRILLESQSLIAPQIVREFLGFRRMSLLRPFIGTYKLARYLKADGILKAMIQPSKYKNDLKALDVEPRGRKCPFHFKLS</sequence>
<gene>
    <name evidence="2" type="ORF">HYN59_15570</name>
</gene>
<evidence type="ECO:0000313" key="3">
    <source>
        <dbReference type="Proteomes" id="UP000244929"/>
    </source>
</evidence>
<evidence type="ECO:0000313" key="2">
    <source>
        <dbReference type="EMBL" id="AWH86437.1"/>
    </source>
</evidence>
<dbReference type="Pfam" id="PF09995">
    <property type="entry name" value="MPAB_Lcp_cat"/>
    <property type="match status" value="1"/>
</dbReference>
<reference evidence="2 3" key="1">
    <citation type="submission" date="2018-04" db="EMBL/GenBank/DDBJ databases">
        <title>Genome sequencing of Flavobacterium sp. HYN0059.</title>
        <authorList>
            <person name="Yi H."/>
            <person name="Baek C."/>
        </authorList>
    </citation>
    <scope>NUCLEOTIDE SEQUENCE [LARGE SCALE GENOMIC DNA]</scope>
    <source>
        <strain evidence="2 3">HYN0059</strain>
    </source>
</reference>